<keyword evidence="2" id="KW-0808">Transferase</keyword>
<dbReference type="Proteomes" id="UP001597383">
    <property type="component" value="Unassembled WGS sequence"/>
</dbReference>
<dbReference type="InterPro" id="IPR000182">
    <property type="entry name" value="GNAT_dom"/>
</dbReference>
<comment type="caution">
    <text evidence="2">The sequence shown here is derived from an EMBL/GenBank/DDBJ whole genome shotgun (WGS) entry which is preliminary data.</text>
</comment>
<keyword evidence="2" id="KW-0012">Acyltransferase</keyword>
<accession>A0ABW4VX16</accession>
<evidence type="ECO:0000313" key="2">
    <source>
        <dbReference type="EMBL" id="MFD2044177.1"/>
    </source>
</evidence>
<protein>
    <submittedName>
        <fullName evidence="2">GNAT family N-acetyltransferase</fullName>
        <ecNumber evidence="2">2.3.-.-</ecNumber>
    </submittedName>
</protein>
<dbReference type="SUPFAM" id="SSF55729">
    <property type="entry name" value="Acyl-CoA N-acyltransferases (Nat)"/>
    <property type="match status" value="1"/>
</dbReference>
<name>A0ABW4VX16_9BACI</name>
<dbReference type="Pfam" id="PF00583">
    <property type="entry name" value="Acetyltransf_1"/>
    <property type="match status" value="1"/>
</dbReference>
<evidence type="ECO:0000259" key="1">
    <source>
        <dbReference type="PROSITE" id="PS51186"/>
    </source>
</evidence>
<proteinExistence type="predicted"/>
<dbReference type="GO" id="GO:0016746">
    <property type="term" value="F:acyltransferase activity"/>
    <property type="evidence" value="ECO:0007669"/>
    <property type="project" value="UniProtKB-KW"/>
</dbReference>
<reference evidence="3" key="1">
    <citation type="journal article" date="2019" name="Int. J. Syst. Evol. Microbiol.">
        <title>The Global Catalogue of Microorganisms (GCM) 10K type strain sequencing project: providing services to taxonomists for standard genome sequencing and annotation.</title>
        <authorList>
            <consortium name="The Broad Institute Genomics Platform"/>
            <consortium name="The Broad Institute Genome Sequencing Center for Infectious Disease"/>
            <person name="Wu L."/>
            <person name="Ma J."/>
        </authorList>
    </citation>
    <scope>NUCLEOTIDE SEQUENCE [LARGE SCALE GENOMIC DNA]</scope>
    <source>
        <strain evidence="3">R28</strain>
    </source>
</reference>
<dbReference type="Gene3D" id="3.40.630.30">
    <property type="match status" value="1"/>
</dbReference>
<dbReference type="EC" id="2.3.-.-" evidence="2"/>
<sequence length="269" mass="29997">MQLLLNKEFANSLEKSEVIVLNSRLTGIQERAGNPMGVEVKKFGNATAFTAQGIPGPSYNTVKGITGDDVAYLDEIISFYQDKDIPVRFEISPASATLELFQRLHKQGFYQRDFHTTLYGAVNDLKVSEDASIAIRMLEQDEFDLYAELYVRGFSMPDFLKEFVAQNNEVLHSKEQWQFYLATKEDDPVGIGVLFVKGGIGTLAAAATAPEYRNQGVHRALVSYRIKDAKKLGCQLIVGQASFGSTSQCNMERAGLRIAYTKAIWEQSK</sequence>
<keyword evidence="3" id="KW-1185">Reference proteome</keyword>
<gene>
    <name evidence="2" type="ORF">ACFSJF_07865</name>
</gene>
<dbReference type="PROSITE" id="PS51186">
    <property type="entry name" value="GNAT"/>
    <property type="match status" value="1"/>
</dbReference>
<dbReference type="EMBL" id="JBHUHQ010000014">
    <property type="protein sequence ID" value="MFD2044177.1"/>
    <property type="molecule type" value="Genomic_DNA"/>
</dbReference>
<feature type="domain" description="N-acetyltransferase" evidence="1">
    <location>
        <begin position="133"/>
        <end position="269"/>
    </location>
</feature>
<dbReference type="CDD" id="cd04301">
    <property type="entry name" value="NAT_SF"/>
    <property type="match status" value="1"/>
</dbReference>
<evidence type="ECO:0000313" key="3">
    <source>
        <dbReference type="Proteomes" id="UP001597383"/>
    </source>
</evidence>
<organism evidence="2 3">
    <name type="scientific">Ornithinibacillus salinisoli</name>
    <dbReference type="NCBI Taxonomy" id="1848459"/>
    <lineage>
        <taxon>Bacteria</taxon>
        <taxon>Bacillati</taxon>
        <taxon>Bacillota</taxon>
        <taxon>Bacilli</taxon>
        <taxon>Bacillales</taxon>
        <taxon>Bacillaceae</taxon>
        <taxon>Ornithinibacillus</taxon>
    </lineage>
</organism>
<dbReference type="InterPro" id="IPR016181">
    <property type="entry name" value="Acyl_CoA_acyltransferase"/>
</dbReference>
<dbReference type="RefSeq" id="WP_377556485.1">
    <property type="nucleotide sequence ID" value="NZ_JBHUHQ010000014.1"/>
</dbReference>